<gene>
    <name evidence="2" type="ORF">NDU88_005599</name>
</gene>
<feature type="compositionally biased region" description="Gly residues" evidence="1">
    <location>
        <begin position="73"/>
        <end position="89"/>
    </location>
</feature>
<keyword evidence="3" id="KW-1185">Reference proteome</keyword>
<evidence type="ECO:0000313" key="2">
    <source>
        <dbReference type="EMBL" id="KAJ1092489.1"/>
    </source>
</evidence>
<dbReference type="Proteomes" id="UP001066276">
    <property type="component" value="Chromosome 11"/>
</dbReference>
<accession>A0AAV7LPK9</accession>
<dbReference type="AlphaFoldDB" id="A0AAV7LPK9"/>
<organism evidence="2 3">
    <name type="scientific">Pleurodeles waltl</name>
    <name type="common">Iberian ribbed newt</name>
    <dbReference type="NCBI Taxonomy" id="8319"/>
    <lineage>
        <taxon>Eukaryota</taxon>
        <taxon>Metazoa</taxon>
        <taxon>Chordata</taxon>
        <taxon>Craniata</taxon>
        <taxon>Vertebrata</taxon>
        <taxon>Euteleostomi</taxon>
        <taxon>Amphibia</taxon>
        <taxon>Batrachia</taxon>
        <taxon>Caudata</taxon>
        <taxon>Salamandroidea</taxon>
        <taxon>Salamandridae</taxon>
        <taxon>Pleurodelinae</taxon>
        <taxon>Pleurodeles</taxon>
    </lineage>
</organism>
<feature type="compositionally biased region" description="Basic and acidic residues" evidence="1">
    <location>
        <begin position="150"/>
        <end position="162"/>
    </location>
</feature>
<proteinExistence type="predicted"/>
<protein>
    <submittedName>
        <fullName evidence="2">Uncharacterized protein</fullName>
    </submittedName>
</protein>
<comment type="caution">
    <text evidence="2">The sequence shown here is derived from an EMBL/GenBank/DDBJ whole genome shotgun (WGS) entry which is preliminary data.</text>
</comment>
<feature type="region of interest" description="Disordered" evidence="1">
    <location>
        <begin position="113"/>
        <end position="190"/>
    </location>
</feature>
<feature type="region of interest" description="Disordered" evidence="1">
    <location>
        <begin position="73"/>
        <end position="92"/>
    </location>
</feature>
<name>A0AAV7LPK9_PLEWA</name>
<evidence type="ECO:0000313" key="3">
    <source>
        <dbReference type="Proteomes" id="UP001066276"/>
    </source>
</evidence>
<evidence type="ECO:0000256" key="1">
    <source>
        <dbReference type="SAM" id="MobiDB-lite"/>
    </source>
</evidence>
<reference evidence="2" key="1">
    <citation type="journal article" date="2022" name="bioRxiv">
        <title>Sequencing and chromosome-scale assembly of the giantPleurodeles waltlgenome.</title>
        <authorList>
            <person name="Brown T."/>
            <person name="Elewa A."/>
            <person name="Iarovenko S."/>
            <person name="Subramanian E."/>
            <person name="Araus A.J."/>
            <person name="Petzold A."/>
            <person name="Susuki M."/>
            <person name="Suzuki K.-i.T."/>
            <person name="Hayashi T."/>
            <person name="Toyoda A."/>
            <person name="Oliveira C."/>
            <person name="Osipova E."/>
            <person name="Leigh N.D."/>
            <person name="Simon A."/>
            <person name="Yun M.H."/>
        </authorList>
    </citation>
    <scope>NUCLEOTIDE SEQUENCE</scope>
    <source>
        <strain evidence="2">20211129_DDA</strain>
        <tissue evidence="2">Liver</tissue>
    </source>
</reference>
<dbReference type="EMBL" id="JANPWB010000015">
    <property type="protein sequence ID" value="KAJ1092489.1"/>
    <property type="molecule type" value="Genomic_DNA"/>
</dbReference>
<sequence length="190" mass="20063">MCNSWGVQGAGPDPLMEQIHPWPVVVVPQGLSRRGRRVSPLVSNRGGGTPLGPLLAPPLIRHCSLELPAPGGGGKLRLPMGGRGGGGTQGRTEAKYGLNALARWAALASAHPPLFQSSGRRPARHGRQNGSRSSPFRSAPRQLLRPAARTRPEPSARGERSQQRIPPQGCGSGAPGAPRRYLRGEPERSA</sequence>